<dbReference type="Proteomes" id="UP000250043">
    <property type="component" value="Unassembled WGS sequence"/>
</dbReference>
<sequence length="141" mass="16315">MYPSTRITRMGYNQQSEVALKALRAVLQSGANTLRSQTRRMKPSERHAARRTLESEDVLKDRIEALSNQLVGIQDLAEALPKTSRWSRLVYTEQDTDLLKQIQTRVVEATENFKLQGGIAMEDLLREVCYRLQRTEHDRLL</sequence>
<dbReference type="OrthoDB" id="3228837at2759"/>
<dbReference type="AlphaFoldDB" id="A0A8E2AN77"/>
<reference evidence="1 2" key="1">
    <citation type="submission" date="2016-07" db="EMBL/GenBank/DDBJ databases">
        <title>Draft genome of the white-rot fungus Obba rivulosa 3A-2.</title>
        <authorList>
            <consortium name="DOE Joint Genome Institute"/>
            <person name="Miettinen O."/>
            <person name="Riley R."/>
            <person name="Acob R."/>
            <person name="Barry K."/>
            <person name="Cullen D."/>
            <person name="De Vries R."/>
            <person name="Hainaut M."/>
            <person name="Hatakka A."/>
            <person name="Henrissat B."/>
            <person name="Hilden K."/>
            <person name="Kuo R."/>
            <person name="Labutti K."/>
            <person name="Lipzen A."/>
            <person name="Makela M.R."/>
            <person name="Sandor L."/>
            <person name="Spatafora J.W."/>
            <person name="Grigoriev I.V."/>
            <person name="Hibbett D.S."/>
        </authorList>
    </citation>
    <scope>NUCLEOTIDE SEQUENCE [LARGE SCALE GENOMIC DNA]</scope>
    <source>
        <strain evidence="1 2">3A-2</strain>
    </source>
</reference>
<keyword evidence="2" id="KW-1185">Reference proteome</keyword>
<gene>
    <name evidence="1" type="ORF">OBBRIDRAFT_514679</name>
</gene>
<evidence type="ECO:0000313" key="1">
    <source>
        <dbReference type="EMBL" id="OCH83707.1"/>
    </source>
</evidence>
<name>A0A8E2AN77_9APHY</name>
<protein>
    <submittedName>
        <fullName evidence="1">Uncharacterized protein</fullName>
    </submittedName>
</protein>
<evidence type="ECO:0000313" key="2">
    <source>
        <dbReference type="Proteomes" id="UP000250043"/>
    </source>
</evidence>
<organism evidence="1 2">
    <name type="scientific">Obba rivulosa</name>
    <dbReference type="NCBI Taxonomy" id="1052685"/>
    <lineage>
        <taxon>Eukaryota</taxon>
        <taxon>Fungi</taxon>
        <taxon>Dikarya</taxon>
        <taxon>Basidiomycota</taxon>
        <taxon>Agaricomycotina</taxon>
        <taxon>Agaricomycetes</taxon>
        <taxon>Polyporales</taxon>
        <taxon>Gelatoporiaceae</taxon>
        <taxon>Obba</taxon>
    </lineage>
</organism>
<proteinExistence type="predicted"/>
<accession>A0A8E2AN77</accession>
<dbReference type="EMBL" id="KV722855">
    <property type="protein sequence ID" value="OCH83707.1"/>
    <property type="molecule type" value="Genomic_DNA"/>
</dbReference>